<dbReference type="InterPro" id="IPR045739">
    <property type="entry name" value="ACT_dom_pair"/>
</dbReference>
<dbReference type="HOGENOM" id="CLU_136790_2_1_11"/>
<dbReference type="PROSITE" id="PS51671">
    <property type="entry name" value="ACT"/>
    <property type="match status" value="1"/>
</dbReference>
<dbReference type="Pfam" id="PF19571">
    <property type="entry name" value="ACT_8"/>
    <property type="match status" value="1"/>
</dbReference>
<feature type="domain" description="ACT" evidence="1">
    <location>
        <begin position="70"/>
        <end position="142"/>
    </location>
</feature>
<dbReference type="Proteomes" id="UP000006001">
    <property type="component" value="Unassembled WGS sequence"/>
</dbReference>
<evidence type="ECO:0000259" key="1">
    <source>
        <dbReference type="PROSITE" id="PS51671"/>
    </source>
</evidence>
<gene>
    <name evidence="2" type="ORF">HMPREF0762_01672</name>
</gene>
<organism evidence="2 3">
    <name type="scientific">Slackia exigua (strain ATCC 700122 / DSM 15923 / CIP 105133 / JCM 11022 / KCTC 5966 / S-7)</name>
    <dbReference type="NCBI Taxonomy" id="649764"/>
    <lineage>
        <taxon>Bacteria</taxon>
        <taxon>Bacillati</taxon>
        <taxon>Actinomycetota</taxon>
        <taxon>Coriobacteriia</taxon>
        <taxon>Eggerthellales</taxon>
        <taxon>Eggerthellaceae</taxon>
        <taxon>Slackia</taxon>
    </lineage>
</organism>
<accession>D0WIJ7</accession>
<dbReference type="STRING" id="649764.HMPREF0762_01672"/>
<reference evidence="2" key="1">
    <citation type="submission" date="2009-10" db="EMBL/GenBank/DDBJ databases">
        <authorList>
            <person name="Weinstock G."/>
            <person name="Sodergren E."/>
            <person name="Clifton S."/>
            <person name="Fulton L."/>
            <person name="Fulton B."/>
            <person name="Courtney L."/>
            <person name="Fronick C."/>
            <person name="Harrison M."/>
            <person name="Strong C."/>
            <person name="Farmer C."/>
            <person name="Delahaunty K."/>
            <person name="Markovic C."/>
            <person name="Hall O."/>
            <person name="Minx P."/>
            <person name="Tomlinson C."/>
            <person name="Mitreva M."/>
            <person name="Nelson J."/>
            <person name="Hou S."/>
            <person name="Wollam A."/>
            <person name="Pepin K.H."/>
            <person name="Johnson M."/>
            <person name="Bhonagiri V."/>
            <person name="Nash W.E."/>
            <person name="Warren W."/>
            <person name="Chinwalla A."/>
            <person name="Mardis E.R."/>
            <person name="Wilson R.K."/>
        </authorList>
    </citation>
    <scope>NUCLEOTIDE SEQUENCE [LARGE SCALE GENOMIC DNA]</scope>
    <source>
        <strain evidence="2">ATCC 700122</strain>
    </source>
</reference>
<sequence length="142" mass="14732">MVDQITVFLENSEGRLLALCRCLGRAGVDMRALTIAETSDYGLVRIICNDADAAMEALGEGGFSATKTKVAAIAVPNRPGGLSELLEALDGLGLNIEYGYCFSTEAGQAVDVFKIHGGAQAAEAAFALEAAGFKVLSSEDLA</sequence>
<dbReference type="RefSeq" id="WP_006362933.1">
    <property type="nucleotide sequence ID" value="NZ_GG700631.1"/>
</dbReference>
<proteinExistence type="predicted"/>
<dbReference type="InterPro" id="IPR045865">
    <property type="entry name" value="ACT-like_dom_sf"/>
</dbReference>
<dbReference type="PANTHER" id="PTHR40099:SF1">
    <property type="entry name" value="ACETOLACTATE SYNTHASE, SMALL SUBUNIT"/>
    <property type="match status" value="1"/>
</dbReference>
<dbReference type="eggNOG" id="COG4747">
    <property type="taxonomic scope" value="Bacteria"/>
</dbReference>
<dbReference type="SUPFAM" id="SSF55021">
    <property type="entry name" value="ACT-like"/>
    <property type="match status" value="2"/>
</dbReference>
<comment type="caution">
    <text evidence="2">The sequence shown here is derived from an EMBL/GenBank/DDBJ whole genome shotgun (WGS) entry which is preliminary data.</text>
</comment>
<dbReference type="PANTHER" id="PTHR40099">
    <property type="entry name" value="ACETOLACTATE SYNTHASE, SMALL SUBUNIT"/>
    <property type="match status" value="1"/>
</dbReference>
<dbReference type="InterPro" id="IPR002912">
    <property type="entry name" value="ACT_dom"/>
</dbReference>
<evidence type="ECO:0000313" key="3">
    <source>
        <dbReference type="Proteomes" id="UP000006001"/>
    </source>
</evidence>
<keyword evidence="3" id="KW-1185">Reference proteome</keyword>
<dbReference type="GeneID" id="85008236"/>
<name>D0WIJ7_SLAES</name>
<evidence type="ECO:0000313" key="2">
    <source>
        <dbReference type="EMBL" id="EEZ60864.1"/>
    </source>
</evidence>
<dbReference type="OrthoDB" id="9790662at2"/>
<protein>
    <submittedName>
        <fullName evidence="2">ACT domain protein</fullName>
    </submittedName>
</protein>
<dbReference type="Gene3D" id="3.30.2130.10">
    <property type="entry name" value="VC0802-like"/>
    <property type="match status" value="1"/>
</dbReference>
<dbReference type="AlphaFoldDB" id="D0WIJ7"/>
<dbReference type="EMBL" id="ACUX02000016">
    <property type="protein sequence ID" value="EEZ60864.1"/>
    <property type="molecule type" value="Genomic_DNA"/>
</dbReference>